<dbReference type="Gene3D" id="1.25.40.10">
    <property type="entry name" value="Tetratricopeptide repeat domain"/>
    <property type="match status" value="1"/>
</dbReference>
<dbReference type="InterPro" id="IPR011990">
    <property type="entry name" value="TPR-like_helical_dom_sf"/>
</dbReference>
<sequence>MELDEEKEFQWYPKSAKGGNHIGQSYLVYCYLNGIGTTKDDEKAFQFGIGMTKYEEKAFKLYLKSAEGGNNSGQYNF</sequence>
<keyword evidence="2" id="KW-1185">Reference proteome</keyword>
<dbReference type="Proteomes" id="UP000266861">
    <property type="component" value="Unassembled WGS sequence"/>
</dbReference>
<gene>
    <name evidence="1" type="ORF">Glove_132g131</name>
</gene>
<dbReference type="Pfam" id="PF08238">
    <property type="entry name" value="Sel1"/>
    <property type="match status" value="1"/>
</dbReference>
<comment type="caution">
    <text evidence="1">The sequence shown here is derived from an EMBL/GenBank/DDBJ whole genome shotgun (WGS) entry which is preliminary data.</text>
</comment>
<protein>
    <submittedName>
        <fullName evidence="1">Uncharacterized protein</fullName>
    </submittedName>
</protein>
<name>A0A397J1F9_9GLOM</name>
<proteinExistence type="predicted"/>
<dbReference type="AlphaFoldDB" id="A0A397J1F9"/>
<accession>A0A397J1F9</accession>
<dbReference type="OrthoDB" id="10421424at2759"/>
<dbReference type="SUPFAM" id="SSF81901">
    <property type="entry name" value="HCP-like"/>
    <property type="match status" value="1"/>
</dbReference>
<evidence type="ECO:0000313" key="2">
    <source>
        <dbReference type="Proteomes" id="UP000266861"/>
    </source>
</evidence>
<evidence type="ECO:0000313" key="1">
    <source>
        <dbReference type="EMBL" id="RHZ80742.1"/>
    </source>
</evidence>
<organism evidence="1 2">
    <name type="scientific">Diversispora epigaea</name>
    <dbReference type="NCBI Taxonomy" id="1348612"/>
    <lineage>
        <taxon>Eukaryota</taxon>
        <taxon>Fungi</taxon>
        <taxon>Fungi incertae sedis</taxon>
        <taxon>Mucoromycota</taxon>
        <taxon>Glomeromycotina</taxon>
        <taxon>Glomeromycetes</taxon>
        <taxon>Diversisporales</taxon>
        <taxon>Diversisporaceae</taxon>
        <taxon>Diversispora</taxon>
    </lineage>
</organism>
<dbReference type="EMBL" id="PQFF01000123">
    <property type="protein sequence ID" value="RHZ80742.1"/>
    <property type="molecule type" value="Genomic_DNA"/>
</dbReference>
<dbReference type="InterPro" id="IPR006597">
    <property type="entry name" value="Sel1-like"/>
</dbReference>
<reference evidence="1 2" key="1">
    <citation type="submission" date="2018-08" db="EMBL/GenBank/DDBJ databases">
        <title>Genome and evolution of the arbuscular mycorrhizal fungus Diversispora epigaea (formerly Glomus versiforme) and its bacterial endosymbionts.</title>
        <authorList>
            <person name="Sun X."/>
            <person name="Fei Z."/>
            <person name="Harrison M."/>
        </authorList>
    </citation>
    <scope>NUCLEOTIDE SEQUENCE [LARGE SCALE GENOMIC DNA]</scope>
    <source>
        <strain evidence="1 2">IT104</strain>
    </source>
</reference>